<reference evidence="1 2" key="1">
    <citation type="submission" date="2018-06" db="EMBL/GenBank/DDBJ databases">
        <title>Genomic Encyclopedia of Archaeal and Bacterial Type Strains, Phase II (KMG-II): from individual species to whole genera.</title>
        <authorList>
            <person name="Goeker M."/>
        </authorList>
    </citation>
    <scope>NUCLEOTIDE SEQUENCE [LARGE SCALE GENOMIC DNA]</scope>
    <source>
        <strain evidence="1 2">DSM 29821</strain>
    </source>
</reference>
<protein>
    <submittedName>
        <fullName evidence="1">Uncharacterized protein</fullName>
    </submittedName>
</protein>
<evidence type="ECO:0000313" key="2">
    <source>
        <dbReference type="Proteomes" id="UP000249819"/>
    </source>
</evidence>
<organism evidence="1 2">
    <name type="scientific">Chitinophaga dinghuensis</name>
    <dbReference type="NCBI Taxonomy" id="1539050"/>
    <lineage>
        <taxon>Bacteria</taxon>
        <taxon>Pseudomonadati</taxon>
        <taxon>Bacteroidota</taxon>
        <taxon>Chitinophagia</taxon>
        <taxon>Chitinophagales</taxon>
        <taxon>Chitinophagaceae</taxon>
        <taxon>Chitinophaga</taxon>
    </lineage>
</organism>
<dbReference type="Proteomes" id="UP000249819">
    <property type="component" value="Unassembled WGS sequence"/>
</dbReference>
<keyword evidence="2" id="KW-1185">Reference proteome</keyword>
<dbReference type="OrthoDB" id="696332at2"/>
<dbReference type="EMBL" id="QLMA01000005">
    <property type="protein sequence ID" value="RAJ80212.1"/>
    <property type="molecule type" value="Genomic_DNA"/>
</dbReference>
<evidence type="ECO:0000313" key="1">
    <source>
        <dbReference type="EMBL" id="RAJ80212.1"/>
    </source>
</evidence>
<dbReference type="AlphaFoldDB" id="A0A327VXI9"/>
<accession>A0A327VXI9</accession>
<sequence length="328" mass="37702">MVTIHEIIDLMGQKSTSPEMAALFTSLALGKPPKSVNANQSTKGFTDKTNQLSFNFKFNITHEQFYPPVSPKKDDYNFDCYLSSVVLFSAGNGKKKLQDPKPASFWEGFVSPDASYETLMAFIGSDASNGKKVLRKSLNDIAEVVIWTENATNAISAMEIRLKESREIFSHYDFVEEFAIKTVKEAYTLLVKWLFDNQYLLLPAEVYQTALPADYAAIQDFTNKYLKNHIWDNQLIADGVLISFLYKISGNRNMTLPDGQSVNVYIKHLYIKSAGQWEAHQEIYDQRNFEELDNFERNISLNEQQRQHFLQTLTQTFELFKQIPKETF</sequence>
<dbReference type="RefSeq" id="WP_111593220.1">
    <property type="nucleotide sequence ID" value="NZ_QLMA01000005.1"/>
</dbReference>
<name>A0A327VXI9_9BACT</name>
<proteinExistence type="predicted"/>
<gene>
    <name evidence="1" type="ORF">CLV59_105320</name>
</gene>
<comment type="caution">
    <text evidence="1">The sequence shown here is derived from an EMBL/GenBank/DDBJ whole genome shotgun (WGS) entry which is preliminary data.</text>
</comment>